<dbReference type="PANTHER" id="PTHR30146:SF155">
    <property type="entry name" value="ALANINE RACEMASE"/>
    <property type="match status" value="1"/>
</dbReference>
<dbReference type="InterPro" id="IPR046335">
    <property type="entry name" value="LacI/GalR-like_sensor"/>
</dbReference>
<evidence type="ECO:0000256" key="3">
    <source>
        <dbReference type="ARBA" id="ARBA00023163"/>
    </source>
</evidence>
<sequence>MEEPGRRRSVRLEDIAQRVGVSRSEVSRVLNNRLREGRSVGVEKQQHIRRVAQELGYQPNKAAQNLAQGRTDTIGLVVEPGGDYELSPHYHEIIGALTGTLSEFGLQLLLHSWKDNAADSLAQLARARSCDLLVLTDMRTDDPRPALLRAMNQPFVIRGTALEPESLAVGMDNHAVGKLAVEYLAGWGHRRIFFQNIGRDFRAGEGRYQGYLDACRGLGLEQSARYEDRVWGEEGLYAYTRSLFTQPDPPTAIFASDELGALGVLRALSDLGKRVPEDVSVLTCLNARFMRRILPTTTTILVRQHEVAAEVGRTVGRLLSGEPVERKQYYLSPLLEERGSCAPPAA</sequence>
<evidence type="ECO:0000259" key="4">
    <source>
        <dbReference type="PROSITE" id="PS50932"/>
    </source>
</evidence>
<accession>A0A7W9W9F5</accession>
<dbReference type="Pfam" id="PF13377">
    <property type="entry name" value="Peripla_BP_3"/>
    <property type="match status" value="1"/>
</dbReference>
<dbReference type="Gene3D" id="3.40.50.2300">
    <property type="match status" value="2"/>
</dbReference>
<dbReference type="PROSITE" id="PS50932">
    <property type="entry name" value="HTH_LACI_2"/>
    <property type="match status" value="1"/>
</dbReference>
<protein>
    <submittedName>
        <fullName evidence="5">LacI family transcriptional regulator</fullName>
    </submittedName>
</protein>
<dbReference type="Pfam" id="PF00356">
    <property type="entry name" value="LacI"/>
    <property type="match status" value="1"/>
</dbReference>
<dbReference type="InterPro" id="IPR028082">
    <property type="entry name" value="Peripla_BP_I"/>
</dbReference>
<dbReference type="PANTHER" id="PTHR30146">
    <property type="entry name" value="LACI-RELATED TRANSCRIPTIONAL REPRESSOR"/>
    <property type="match status" value="1"/>
</dbReference>
<keyword evidence="2" id="KW-0238">DNA-binding</keyword>
<dbReference type="GO" id="GO:0003700">
    <property type="term" value="F:DNA-binding transcription factor activity"/>
    <property type="evidence" value="ECO:0007669"/>
    <property type="project" value="TreeGrafter"/>
</dbReference>
<evidence type="ECO:0000313" key="5">
    <source>
        <dbReference type="EMBL" id="MBB6053793.1"/>
    </source>
</evidence>
<keyword evidence="1" id="KW-0805">Transcription regulation</keyword>
<dbReference type="RefSeq" id="WP_184203881.1">
    <property type="nucleotide sequence ID" value="NZ_JACHGW010000008.1"/>
</dbReference>
<evidence type="ECO:0000256" key="2">
    <source>
        <dbReference type="ARBA" id="ARBA00023125"/>
    </source>
</evidence>
<dbReference type="SUPFAM" id="SSF53822">
    <property type="entry name" value="Periplasmic binding protein-like I"/>
    <property type="match status" value="1"/>
</dbReference>
<dbReference type="SUPFAM" id="SSF47413">
    <property type="entry name" value="lambda repressor-like DNA-binding domains"/>
    <property type="match status" value="1"/>
</dbReference>
<dbReference type="Gene3D" id="1.10.260.40">
    <property type="entry name" value="lambda repressor-like DNA-binding domains"/>
    <property type="match status" value="1"/>
</dbReference>
<dbReference type="AlphaFoldDB" id="A0A7W9W9F5"/>
<evidence type="ECO:0000313" key="6">
    <source>
        <dbReference type="Proteomes" id="UP000520814"/>
    </source>
</evidence>
<reference evidence="5 6" key="1">
    <citation type="submission" date="2020-08" db="EMBL/GenBank/DDBJ databases">
        <title>Genomic Encyclopedia of Type Strains, Phase IV (KMG-IV): sequencing the most valuable type-strain genomes for metagenomic binning, comparative biology and taxonomic classification.</title>
        <authorList>
            <person name="Goeker M."/>
        </authorList>
    </citation>
    <scope>NUCLEOTIDE SEQUENCE [LARGE SCALE GENOMIC DNA]</scope>
    <source>
        <strain evidence="5 6">DSM 23562</strain>
    </source>
</reference>
<organism evidence="5 6">
    <name type="scientific">Armatimonas rosea</name>
    <dbReference type="NCBI Taxonomy" id="685828"/>
    <lineage>
        <taxon>Bacteria</taxon>
        <taxon>Bacillati</taxon>
        <taxon>Armatimonadota</taxon>
        <taxon>Armatimonadia</taxon>
        <taxon>Armatimonadales</taxon>
        <taxon>Armatimonadaceae</taxon>
        <taxon>Armatimonas</taxon>
    </lineage>
</organism>
<gene>
    <name evidence="5" type="ORF">HNQ39_005635</name>
</gene>
<feature type="domain" description="HTH lacI-type" evidence="4">
    <location>
        <begin position="10"/>
        <end position="68"/>
    </location>
</feature>
<dbReference type="Proteomes" id="UP000520814">
    <property type="component" value="Unassembled WGS sequence"/>
</dbReference>
<dbReference type="EMBL" id="JACHGW010000008">
    <property type="protein sequence ID" value="MBB6053793.1"/>
    <property type="molecule type" value="Genomic_DNA"/>
</dbReference>
<comment type="caution">
    <text evidence="5">The sequence shown here is derived from an EMBL/GenBank/DDBJ whole genome shotgun (WGS) entry which is preliminary data.</text>
</comment>
<dbReference type="CDD" id="cd01392">
    <property type="entry name" value="HTH_LacI"/>
    <property type="match status" value="1"/>
</dbReference>
<proteinExistence type="predicted"/>
<dbReference type="InterPro" id="IPR010982">
    <property type="entry name" value="Lambda_DNA-bd_dom_sf"/>
</dbReference>
<keyword evidence="3" id="KW-0804">Transcription</keyword>
<dbReference type="InterPro" id="IPR000843">
    <property type="entry name" value="HTH_LacI"/>
</dbReference>
<keyword evidence="6" id="KW-1185">Reference proteome</keyword>
<dbReference type="SMART" id="SM00354">
    <property type="entry name" value="HTH_LACI"/>
    <property type="match status" value="1"/>
</dbReference>
<name>A0A7W9W9F5_ARMRO</name>
<evidence type="ECO:0000256" key="1">
    <source>
        <dbReference type="ARBA" id="ARBA00023015"/>
    </source>
</evidence>
<dbReference type="GO" id="GO:0000976">
    <property type="term" value="F:transcription cis-regulatory region binding"/>
    <property type="evidence" value="ECO:0007669"/>
    <property type="project" value="TreeGrafter"/>
</dbReference>